<evidence type="ECO:0000313" key="1">
    <source>
        <dbReference type="EMBL" id="APD19139.1"/>
    </source>
</evidence>
<gene>
    <name evidence="1" type="ORF">SEA_MITTI_3</name>
</gene>
<dbReference type="Proteomes" id="UP000224050">
    <property type="component" value="Segment"/>
</dbReference>
<reference evidence="1 2" key="1">
    <citation type="submission" date="2016-11" db="EMBL/GenBank/DDBJ databases">
        <authorList>
            <person name="Akoto F."/>
            <person name="Alhout A."/>
            <person name="Cudkevich N."/>
            <person name="Faltine-Gonzalez D.Z."/>
            <person name="Grapel M.S."/>
            <person name="Haleem M."/>
            <person name="Kenna M.A."/>
            <person name="Korenberg J.B."/>
            <person name="Lichak B.P."/>
            <person name="Mageeney C.M."/>
            <person name="McKinley L.N."/>
            <person name="Mendello K.R."/>
            <person name="Pyfer L.M."/>
            <person name="Ramirez W.A."/>
            <person name="Reisner J.R."/>
            <person name="Swope R.H."/>
            <person name="Thoonkuzhy M.J."/>
            <person name="Vargas L.A."/>
            <person name="Veliz C.A."/>
            <person name="Zhang K.D."/>
            <person name="Zuilkoski C.M."/>
            <person name="Ware V.C."/>
            <person name="Garlena R.A."/>
            <person name="Russell D.A."/>
            <person name="Pope W.H."/>
            <person name="Jacobs-Sera D."/>
            <person name="Hendrix R.W."/>
            <person name="Hatfull G.F."/>
        </authorList>
    </citation>
    <scope>NUCLEOTIDE SEQUENCE [LARGE SCALE GENOMIC DNA]</scope>
</reference>
<sequence length="55" mass="5314">MRAARKLAAAAGALVLALGLSACDGSTGGSSTNDGPNGVIFIPVQGNPVGVPVFF</sequence>
<proteinExistence type="predicted"/>
<accession>A0A1J0MDP0</accession>
<dbReference type="PROSITE" id="PS51257">
    <property type="entry name" value="PROKAR_LIPOPROTEIN"/>
    <property type="match status" value="1"/>
</dbReference>
<name>A0A1J0MDP0_9CAUD</name>
<organism evidence="1 2">
    <name type="scientific">Mycobacterium phage Mitti</name>
    <dbReference type="NCBI Taxonomy" id="1917488"/>
    <lineage>
        <taxon>Viruses</taxon>
        <taxon>Duplodnaviria</taxon>
        <taxon>Heunggongvirae</taxon>
        <taxon>Uroviricota</taxon>
        <taxon>Caudoviricetes</taxon>
        <taxon>Weiservirinae</taxon>
        <taxon>Fionnbharthvirus</taxon>
        <taxon>Fionnbharthvirus fionnbharth</taxon>
    </lineage>
</organism>
<dbReference type="EMBL" id="KY087992">
    <property type="protein sequence ID" value="APD19139.1"/>
    <property type="molecule type" value="Genomic_DNA"/>
</dbReference>
<protein>
    <recommendedName>
        <fullName evidence="3">Lipoprotein</fullName>
    </recommendedName>
</protein>
<evidence type="ECO:0000313" key="2">
    <source>
        <dbReference type="Proteomes" id="UP000224050"/>
    </source>
</evidence>
<evidence type="ECO:0008006" key="3">
    <source>
        <dbReference type="Google" id="ProtNLM"/>
    </source>
</evidence>